<keyword evidence="15" id="KW-1185">Reference proteome</keyword>
<dbReference type="GO" id="GO:1903457">
    <property type="term" value="P:lactate catabolic process"/>
    <property type="evidence" value="ECO:0007669"/>
    <property type="project" value="TreeGrafter"/>
</dbReference>
<dbReference type="InterPro" id="IPR004113">
    <property type="entry name" value="FAD-bd_oxidored_4_C"/>
</dbReference>
<keyword evidence="12" id="KW-1133">Transmembrane helix</keyword>
<evidence type="ECO:0000256" key="7">
    <source>
        <dbReference type="ARBA" id="ARBA00023002"/>
    </source>
</evidence>
<dbReference type="InterPro" id="IPR016166">
    <property type="entry name" value="FAD-bd_PCMH"/>
</dbReference>
<keyword evidence="6" id="KW-0809">Transit peptide</keyword>
<dbReference type="InterPro" id="IPR006094">
    <property type="entry name" value="Oxid_FAD_bind_N"/>
</dbReference>
<dbReference type="STRING" id="4955.A0A1G4M9B7"/>
<dbReference type="OrthoDB" id="7786253at2759"/>
<evidence type="ECO:0000256" key="10">
    <source>
        <dbReference type="ARBA" id="ARBA00051436"/>
    </source>
</evidence>
<dbReference type="PANTHER" id="PTHR11748">
    <property type="entry name" value="D-LACTATE DEHYDROGENASE"/>
    <property type="match status" value="1"/>
</dbReference>
<sequence>MLRKKFLELGYRRAYSVGRQSVTKRILWSTSLVAAGALIGITGGTYYTVSTAREALFPFSSKTNLNDVPAPTYLDTRFHLNDFTRELQKVVNKEDMCSTPSELEGHSVNNYTLHKPDPEQRPYLIVYPHDTEHVSQIMQLCHKYSVPVIPYSGGSSIEGQITATRHQGLPMGSCTEPTVTLVLDFNKYMNNIIRVDANDLDCVVQPGVVAKDLNDLVLEPLGLLFGPDGAPNCEIGGQIGTSCSGTNAFRYGTMKENVVNVTAVMADGTIIKTKNRPKKSSNGYNLTGLFIGSEGTLGVVTEATLKLHVKPKFETISIASFKTLQDATQFVQTLTRQGILGVNAIELLDANMMKAINFSGQTTRKWNENATLLLKIGSHNHAILDETIKDIENLSQTQNCIAFEYAKSALEQEELWSARKAIFWSSIDYGRHLFGQNVKVWSTDIAVPVSNLSTVIDETLAELTSSGLYGTIVGHVGDGNFHCLVMYNEGNEDNAMQVIDSMTLRALRYDGTCSGEHGIGTSKRKFLELELGPNTIAVMRKLKLALDPKRIMNPDKIFKTDPCDDRP</sequence>
<comment type="subcellular location">
    <subcellularLocation>
        <location evidence="2">Mitochondrion</location>
    </subcellularLocation>
</comment>
<evidence type="ECO:0000256" key="9">
    <source>
        <dbReference type="ARBA" id="ARBA00038897"/>
    </source>
</evidence>
<dbReference type="SUPFAM" id="SSF56176">
    <property type="entry name" value="FAD-binding/transporter-associated domain-like"/>
    <property type="match status" value="1"/>
</dbReference>
<keyword evidence="4" id="KW-0285">Flavoprotein</keyword>
<evidence type="ECO:0000256" key="5">
    <source>
        <dbReference type="ARBA" id="ARBA00022827"/>
    </source>
</evidence>
<comment type="catalytic activity">
    <reaction evidence="10">
        <text>(R)-lactate + 2 Fe(III)-[cytochrome c] = 2 Fe(II)-[cytochrome c] + pyruvate + 2 H(+)</text>
        <dbReference type="Rhea" id="RHEA:13521"/>
        <dbReference type="Rhea" id="RHEA-COMP:10350"/>
        <dbReference type="Rhea" id="RHEA-COMP:14399"/>
        <dbReference type="ChEBI" id="CHEBI:15361"/>
        <dbReference type="ChEBI" id="CHEBI:15378"/>
        <dbReference type="ChEBI" id="CHEBI:16004"/>
        <dbReference type="ChEBI" id="CHEBI:29033"/>
        <dbReference type="ChEBI" id="CHEBI:29034"/>
        <dbReference type="EC" id="1.1.2.4"/>
    </reaction>
</comment>
<organism evidence="14 15">
    <name type="scientific">Lachancea fermentati</name>
    <name type="common">Zygosaccharomyces fermentati</name>
    <dbReference type="NCBI Taxonomy" id="4955"/>
    <lineage>
        <taxon>Eukaryota</taxon>
        <taxon>Fungi</taxon>
        <taxon>Dikarya</taxon>
        <taxon>Ascomycota</taxon>
        <taxon>Saccharomycotina</taxon>
        <taxon>Saccharomycetes</taxon>
        <taxon>Saccharomycetales</taxon>
        <taxon>Saccharomycetaceae</taxon>
        <taxon>Lachancea</taxon>
    </lineage>
</organism>
<evidence type="ECO:0000256" key="1">
    <source>
        <dbReference type="ARBA" id="ARBA00001974"/>
    </source>
</evidence>
<dbReference type="EC" id="1.1.2.4" evidence="9"/>
<proteinExistence type="inferred from homology"/>
<evidence type="ECO:0000313" key="15">
    <source>
        <dbReference type="Proteomes" id="UP000190831"/>
    </source>
</evidence>
<dbReference type="Proteomes" id="UP000190831">
    <property type="component" value="Chromosome C"/>
</dbReference>
<evidence type="ECO:0000256" key="11">
    <source>
        <dbReference type="ARBA" id="ARBA00083446"/>
    </source>
</evidence>
<comment type="similarity">
    <text evidence="3">Belongs to the FAD-binding oxidoreductase/transferase type 4 family.</text>
</comment>
<dbReference type="GO" id="GO:0071949">
    <property type="term" value="F:FAD binding"/>
    <property type="evidence" value="ECO:0007669"/>
    <property type="project" value="InterPro"/>
</dbReference>
<evidence type="ECO:0000256" key="6">
    <source>
        <dbReference type="ARBA" id="ARBA00022946"/>
    </source>
</evidence>
<feature type="transmembrane region" description="Helical" evidence="12">
    <location>
        <begin position="26"/>
        <end position="49"/>
    </location>
</feature>
<dbReference type="InterPro" id="IPR016169">
    <property type="entry name" value="FAD-bd_PCMH_sub2"/>
</dbReference>
<dbReference type="Gene3D" id="3.30.70.2740">
    <property type="match status" value="1"/>
</dbReference>
<evidence type="ECO:0000256" key="4">
    <source>
        <dbReference type="ARBA" id="ARBA00022630"/>
    </source>
</evidence>
<dbReference type="GO" id="GO:0004458">
    <property type="term" value="F:D-lactate dehydrogenase (cytochrome) activity"/>
    <property type="evidence" value="ECO:0007669"/>
    <property type="project" value="UniProtKB-EC"/>
</dbReference>
<evidence type="ECO:0000313" key="14">
    <source>
        <dbReference type="EMBL" id="SCW00463.1"/>
    </source>
</evidence>
<evidence type="ECO:0000256" key="3">
    <source>
        <dbReference type="ARBA" id="ARBA00008000"/>
    </source>
</evidence>
<keyword evidence="12" id="KW-0812">Transmembrane</keyword>
<comment type="cofactor">
    <cofactor evidence="1">
        <name>FAD</name>
        <dbReference type="ChEBI" id="CHEBI:57692"/>
    </cofactor>
</comment>
<dbReference type="InterPro" id="IPR036318">
    <property type="entry name" value="FAD-bd_PCMH-like_sf"/>
</dbReference>
<feature type="domain" description="FAD-binding PCMH-type" evidence="13">
    <location>
        <begin position="118"/>
        <end position="310"/>
    </location>
</feature>
<keyword evidence="8" id="KW-0496">Mitochondrion</keyword>
<dbReference type="InterPro" id="IPR016164">
    <property type="entry name" value="FAD-linked_Oxase-like_C"/>
</dbReference>
<dbReference type="Pfam" id="PF02913">
    <property type="entry name" value="FAD-oxidase_C"/>
    <property type="match status" value="1"/>
</dbReference>
<dbReference type="GO" id="GO:0005739">
    <property type="term" value="C:mitochondrion"/>
    <property type="evidence" value="ECO:0007669"/>
    <property type="project" value="UniProtKB-SubCell"/>
</dbReference>
<reference evidence="14 15" key="1">
    <citation type="submission" date="2016-03" db="EMBL/GenBank/DDBJ databases">
        <authorList>
            <person name="Devillers H."/>
        </authorList>
    </citation>
    <scope>NUCLEOTIDE SEQUENCE [LARGE SCALE GENOMIC DNA]</scope>
    <source>
        <strain evidence="14">CBS 6772</strain>
    </source>
</reference>
<accession>A0A1G4M9B7</accession>
<dbReference type="SUPFAM" id="SSF55103">
    <property type="entry name" value="FAD-linked oxidases, C-terminal domain"/>
    <property type="match status" value="1"/>
</dbReference>
<evidence type="ECO:0000256" key="2">
    <source>
        <dbReference type="ARBA" id="ARBA00004173"/>
    </source>
</evidence>
<dbReference type="Pfam" id="PF01565">
    <property type="entry name" value="FAD_binding_4"/>
    <property type="match status" value="1"/>
</dbReference>
<dbReference type="PANTHER" id="PTHR11748:SF111">
    <property type="entry name" value="D-LACTATE DEHYDROGENASE, MITOCHONDRIAL-RELATED"/>
    <property type="match status" value="1"/>
</dbReference>
<keyword evidence="5" id="KW-0274">FAD</keyword>
<dbReference type="Gene3D" id="3.30.465.10">
    <property type="match status" value="1"/>
</dbReference>
<dbReference type="PROSITE" id="PS51387">
    <property type="entry name" value="FAD_PCMH"/>
    <property type="match status" value="1"/>
</dbReference>
<evidence type="ECO:0000256" key="8">
    <source>
        <dbReference type="ARBA" id="ARBA00023128"/>
    </source>
</evidence>
<gene>
    <name evidence="14" type="ORF">LAFE_0C04742G</name>
</gene>
<evidence type="ECO:0000259" key="13">
    <source>
        <dbReference type="PROSITE" id="PS51387"/>
    </source>
</evidence>
<dbReference type="GO" id="GO:0008720">
    <property type="term" value="F:D-lactate dehydrogenase (NAD+) activity"/>
    <property type="evidence" value="ECO:0007669"/>
    <property type="project" value="TreeGrafter"/>
</dbReference>
<dbReference type="OMA" id="FHESILY"/>
<evidence type="ECO:0000256" key="12">
    <source>
        <dbReference type="SAM" id="Phobius"/>
    </source>
</evidence>
<keyword evidence="7" id="KW-0560">Oxidoreductase</keyword>
<keyword evidence="12" id="KW-0472">Membrane</keyword>
<protein>
    <recommendedName>
        <fullName evidence="9">D-lactate dehydrogenase (cytochrome)</fullName>
        <ecNumber evidence="9">1.1.2.4</ecNumber>
    </recommendedName>
    <alternativeName>
        <fullName evidence="11">D-lactate ferricytochrome C oxidoreductase</fullName>
    </alternativeName>
</protein>
<name>A0A1G4M9B7_LACFM</name>
<dbReference type="FunFam" id="1.10.45.10:FF:000001">
    <property type="entry name" value="D-lactate dehydrogenase mitochondrial"/>
    <property type="match status" value="1"/>
</dbReference>
<dbReference type="FunFam" id="3.30.70.2740:FF:000001">
    <property type="entry name" value="D-lactate dehydrogenase mitochondrial"/>
    <property type="match status" value="1"/>
</dbReference>
<dbReference type="InterPro" id="IPR016171">
    <property type="entry name" value="Vanillyl_alc_oxidase_C-sub2"/>
</dbReference>
<dbReference type="Gene3D" id="1.10.45.10">
    <property type="entry name" value="Vanillyl-alcohol Oxidase, Chain A, domain 4"/>
    <property type="match status" value="1"/>
</dbReference>
<dbReference type="EMBL" id="LT598485">
    <property type="protein sequence ID" value="SCW00463.1"/>
    <property type="molecule type" value="Genomic_DNA"/>
</dbReference>
<dbReference type="AlphaFoldDB" id="A0A1G4M9B7"/>